<evidence type="ECO:0000313" key="4">
    <source>
        <dbReference type="Proteomes" id="UP000193642"/>
    </source>
</evidence>
<organism evidence="3 4">
    <name type="scientific">Rhizoclosmatium globosum</name>
    <dbReference type="NCBI Taxonomy" id="329046"/>
    <lineage>
        <taxon>Eukaryota</taxon>
        <taxon>Fungi</taxon>
        <taxon>Fungi incertae sedis</taxon>
        <taxon>Chytridiomycota</taxon>
        <taxon>Chytridiomycota incertae sedis</taxon>
        <taxon>Chytridiomycetes</taxon>
        <taxon>Chytridiales</taxon>
        <taxon>Chytriomycetaceae</taxon>
        <taxon>Rhizoclosmatium</taxon>
    </lineage>
</organism>
<evidence type="ECO:0000256" key="1">
    <source>
        <dbReference type="SAM" id="MobiDB-lite"/>
    </source>
</evidence>
<dbReference type="Proteomes" id="UP000193642">
    <property type="component" value="Unassembled WGS sequence"/>
</dbReference>
<dbReference type="InterPro" id="IPR036047">
    <property type="entry name" value="F-box-like_dom_sf"/>
</dbReference>
<feature type="domain" description="F-box" evidence="2">
    <location>
        <begin position="4"/>
        <end position="50"/>
    </location>
</feature>
<name>A0A1Y2BU75_9FUNG</name>
<protein>
    <recommendedName>
        <fullName evidence="2">F-box domain-containing protein</fullName>
    </recommendedName>
</protein>
<dbReference type="OrthoDB" id="2149484at2759"/>
<dbReference type="EMBL" id="MCGO01000045">
    <property type="protein sequence ID" value="ORY38187.1"/>
    <property type="molecule type" value="Genomic_DNA"/>
</dbReference>
<dbReference type="AlphaFoldDB" id="A0A1Y2BU75"/>
<evidence type="ECO:0000313" key="3">
    <source>
        <dbReference type="EMBL" id="ORY38187.1"/>
    </source>
</evidence>
<comment type="caution">
    <text evidence="3">The sequence shown here is derived from an EMBL/GenBank/DDBJ whole genome shotgun (WGS) entry which is preliminary data.</text>
</comment>
<reference evidence="3 4" key="1">
    <citation type="submission" date="2016-07" db="EMBL/GenBank/DDBJ databases">
        <title>Pervasive Adenine N6-methylation of Active Genes in Fungi.</title>
        <authorList>
            <consortium name="DOE Joint Genome Institute"/>
            <person name="Mondo S.J."/>
            <person name="Dannebaum R.O."/>
            <person name="Kuo R.C."/>
            <person name="Labutti K."/>
            <person name="Haridas S."/>
            <person name="Kuo A."/>
            <person name="Salamov A."/>
            <person name="Ahrendt S.R."/>
            <person name="Lipzen A."/>
            <person name="Sullivan W."/>
            <person name="Andreopoulos W.B."/>
            <person name="Clum A."/>
            <person name="Lindquist E."/>
            <person name="Daum C."/>
            <person name="Ramamoorthy G.K."/>
            <person name="Gryganskyi A."/>
            <person name="Culley D."/>
            <person name="Magnuson J.K."/>
            <person name="James T.Y."/>
            <person name="O'Malley M.A."/>
            <person name="Stajich J.E."/>
            <person name="Spatafora J.W."/>
            <person name="Visel A."/>
            <person name="Grigoriev I.V."/>
        </authorList>
    </citation>
    <scope>NUCLEOTIDE SEQUENCE [LARGE SCALE GENOMIC DNA]</scope>
    <source>
        <strain evidence="3 4">JEL800</strain>
    </source>
</reference>
<dbReference type="InterPro" id="IPR001810">
    <property type="entry name" value="F-box_dom"/>
</dbReference>
<gene>
    <name evidence="3" type="ORF">BCR33DRAFT_720893</name>
</gene>
<feature type="region of interest" description="Disordered" evidence="1">
    <location>
        <begin position="372"/>
        <end position="402"/>
    </location>
</feature>
<dbReference type="Gene3D" id="3.80.10.10">
    <property type="entry name" value="Ribonuclease Inhibitor"/>
    <property type="match status" value="1"/>
</dbReference>
<dbReference type="PROSITE" id="PS50181">
    <property type="entry name" value="FBOX"/>
    <property type="match status" value="1"/>
</dbReference>
<dbReference type="Pfam" id="PF12937">
    <property type="entry name" value="F-box-like"/>
    <property type="match status" value="1"/>
</dbReference>
<proteinExistence type="predicted"/>
<dbReference type="SUPFAM" id="SSF81383">
    <property type="entry name" value="F-box domain"/>
    <property type="match status" value="1"/>
</dbReference>
<dbReference type="SUPFAM" id="SSF52047">
    <property type="entry name" value="RNI-like"/>
    <property type="match status" value="1"/>
</dbReference>
<keyword evidence="4" id="KW-1185">Reference proteome</keyword>
<evidence type="ECO:0000259" key="2">
    <source>
        <dbReference type="PROSITE" id="PS50181"/>
    </source>
</evidence>
<dbReference type="Gene3D" id="1.20.1280.50">
    <property type="match status" value="1"/>
</dbReference>
<dbReference type="InterPro" id="IPR032675">
    <property type="entry name" value="LRR_dom_sf"/>
</dbReference>
<accession>A0A1Y2BU75</accession>
<sequence>MTFETRVGELPEAFLLRTLRYCDSKTVARVAQANRRFHGLANSGALWRHVTVSGRSAAALKFVEQVLIGRAEHIESISFESISFAKTPKSNVSPETFFAAVDKLLAIVGSKLIELRIEDAVSSLIPEAPMQFRLPIHSSLMPPADPVSLFGNIKLLLDSVGRHCPNVKKVVLSGDEDSSYVGDANIFLLTQSCPSVETFVDEESCGLTATAIIHMAAGWPKLKSLALDTEGMSVEDFSASVSLFGDRLTNLSISNFADPLDDEAFQVLLSTLQKLPSLKVLAIDHSLTRNLDGLDSVQTTRLLESCPNLQGFEYFPTIESYFDFDDESDIRSLTGSHSLVDQDPELLIDSWRAYRAKSMYSRSRRGSIGSASMATTHFGKGSPEDEEFNDVTSLAPALPSPNEDNRNRVEVYGMWQSGDKLSIRERALRILGFESGSDFFVGKQEIFFAILDSVHEVCRAKGVKVTFAWQL</sequence>